<sequence>MDDVSRHAVRLGDEASGLGLRISSDSSAHLSTTPELGGRGDGNISSWIPQPAHTLRVSELQASLIGLDLRSAQRSKVAFTDRTGYPTPSPLLWAPGPMVACWLGVLLTDT</sequence>
<organism evidence="2 3">
    <name type="scientific">Liparis tanakae</name>
    <name type="common">Tanaka's snailfish</name>
    <dbReference type="NCBI Taxonomy" id="230148"/>
    <lineage>
        <taxon>Eukaryota</taxon>
        <taxon>Metazoa</taxon>
        <taxon>Chordata</taxon>
        <taxon>Craniata</taxon>
        <taxon>Vertebrata</taxon>
        <taxon>Euteleostomi</taxon>
        <taxon>Actinopterygii</taxon>
        <taxon>Neopterygii</taxon>
        <taxon>Teleostei</taxon>
        <taxon>Neoteleostei</taxon>
        <taxon>Acanthomorphata</taxon>
        <taxon>Eupercaria</taxon>
        <taxon>Perciformes</taxon>
        <taxon>Cottioidei</taxon>
        <taxon>Cottales</taxon>
        <taxon>Liparidae</taxon>
        <taxon>Liparis</taxon>
    </lineage>
</organism>
<comment type="caution">
    <text evidence="2">The sequence shown here is derived from an EMBL/GenBank/DDBJ whole genome shotgun (WGS) entry which is preliminary data.</text>
</comment>
<gene>
    <name evidence="2" type="ORF">EYF80_017835</name>
</gene>
<evidence type="ECO:0000313" key="3">
    <source>
        <dbReference type="Proteomes" id="UP000314294"/>
    </source>
</evidence>
<reference evidence="2 3" key="1">
    <citation type="submission" date="2019-03" db="EMBL/GenBank/DDBJ databases">
        <title>First draft genome of Liparis tanakae, snailfish: a comprehensive survey of snailfish specific genes.</title>
        <authorList>
            <person name="Kim W."/>
            <person name="Song I."/>
            <person name="Jeong J.-H."/>
            <person name="Kim D."/>
            <person name="Kim S."/>
            <person name="Ryu S."/>
            <person name="Song J.Y."/>
            <person name="Lee S.K."/>
        </authorList>
    </citation>
    <scope>NUCLEOTIDE SEQUENCE [LARGE SCALE GENOMIC DNA]</scope>
    <source>
        <tissue evidence="2">Muscle</tissue>
    </source>
</reference>
<keyword evidence="3" id="KW-1185">Reference proteome</keyword>
<name>A0A4Z2I228_9TELE</name>
<evidence type="ECO:0000256" key="1">
    <source>
        <dbReference type="SAM" id="MobiDB-lite"/>
    </source>
</evidence>
<dbReference type="Proteomes" id="UP000314294">
    <property type="component" value="Unassembled WGS sequence"/>
</dbReference>
<dbReference type="AlphaFoldDB" id="A0A4Z2I228"/>
<evidence type="ECO:0000313" key="2">
    <source>
        <dbReference type="EMBL" id="TNN72047.1"/>
    </source>
</evidence>
<feature type="region of interest" description="Disordered" evidence="1">
    <location>
        <begin position="19"/>
        <end position="44"/>
    </location>
</feature>
<protein>
    <submittedName>
        <fullName evidence="2">Uncharacterized protein</fullName>
    </submittedName>
</protein>
<dbReference type="EMBL" id="SRLO01000143">
    <property type="protein sequence ID" value="TNN72047.1"/>
    <property type="molecule type" value="Genomic_DNA"/>
</dbReference>
<proteinExistence type="predicted"/>
<feature type="compositionally biased region" description="Polar residues" evidence="1">
    <location>
        <begin position="23"/>
        <end position="34"/>
    </location>
</feature>
<accession>A0A4Z2I228</accession>